<dbReference type="Proteomes" id="UP000199478">
    <property type="component" value="Unassembled WGS sequence"/>
</dbReference>
<dbReference type="InterPro" id="IPR000524">
    <property type="entry name" value="Tscrpt_reg_HTH_GntR"/>
</dbReference>
<dbReference type="SMART" id="SM00345">
    <property type="entry name" value="HTH_GNTR"/>
    <property type="match status" value="1"/>
</dbReference>
<dbReference type="PANTHER" id="PTHR43537">
    <property type="entry name" value="TRANSCRIPTIONAL REGULATOR, GNTR FAMILY"/>
    <property type="match status" value="1"/>
</dbReference>
<dbReference type="RefSeq" id="WP_090195868.1">
    <property type="nucleotide sequence ID" value="NZ_FOYP01000001.1"/>
</dbReference>
<dbReference type="InterPro" id="IPR008920">
    <property type="entry name" value="TF_FadR/GntR_C"/>
</dbReference>
<evidence type="ECO:0000313" key="5">
    <source>
        <dbReference type="EMBL" id="SFR33087.1"/>
    </source>
</evidence>
<organism evidence="5 6">
    <name type="scientific">Yoonia tamlensis</name>
    <dbReference type="NCBI Taxonomy" id="390270"/>
    <lineage>
        <taxon>Bacteria</taxon>
        <taxon>Pseudomonadati</taxon>
        <taxon>Pseudomonadota</taxon>
        <taxon>Alphaproteobacteria</taxon>
        <taxon>Rhodobacterales</taxon>
        <taxon>Paracoccaceae</taxon>
        <taxon>Yoonia</taxon>
    </lineage>
</organism>
<feature type="domain" description="HTH gntR-type" evidence="4">
    <location>
        <begin position="9"/>
        <end position="76"/>
    </location>
</feature>
<dbReference type="Gene3D" id="1.10.10.10">
    <property type="entry name" value="Winged helix-like DNA-binding domain superfamily/Winged helix DNA-binding domain"/>
    <property type="match status" value="1"/>
</dbReference>
<evidence type="ECO:0000256" key="3">
    <source>
        <dbReference type="ARBA" id="ARBA00023163"/>
    </source>
</evidence>
<accession>A0A1I6FTG4</accession>
<evidence type="ECO:0000256" key="1">
    <source>
        <dbReference type="ARBA" id="ARBA00023015"/>
    </source>
</evidence>
<dbReference type="Pfam" id="PF07729">
    <property type="entry name" value="FCD"/>
    <property type="match status" value="1"/>
</dbReference>
<dbReference type="GO" id="GO:0003677">
    <property type="term" value="F:DNA binding"/>
    <property type="evidence" value="ECO:0007669"/>
    <property type="project" value="UniProtKB-KW"/>
</dbReference>
<dbReference type="AlphaFoldDB" id="A0A1I6FTG4"/>
<dbReference type="EMBL" id="FOYP01000001">
    <property type="protein sequence ID" value="SFR33087.1"/>
    <property type="molecule type" value="Genomic_DNA"/>
</dbReference>
<keyword evidence="2" id="KW-0238">DNA-binding</keyword>
<protein>
    <submittedName>
        <fullName evidence="5">Transcriptional regulator, GntR family</fullName>
    </submittedName>
</protein>
<dbReference type="SUPFAM" id="SSF48008">
    <property type="entry name" value="GntR ligand-binding domain-like"/>
    <property type="match status" value="1"/>
</dbReference>
<proteinExistence type="predicted"/>
<dbReference type="CDD" id="cd07377">
    <property type="entry name" value="WHTH_GntR"/>
    <property type="match status" value="1"/>
</dbReference>
<keyword evidence="1" id="KW-0805">Transcription regulation</keyword>
<dbReference type="InterPro" id="IPR011711">
    <property type="entry name" value="GntR_C"/>
</dbReference>
<dbReference type="GO" id="GO:0003700">
    <property type="term" value="F:DNA-binding transcription factor activity"/>
    <property type="evidence" value="ECO:0007669"/>
    <property type="project" value="InterPro"/>
</dbReference>
<dbReference type="SUPFAM" id="SSF46785">
    <property type="entry name" value="Winged helix' DNA-binding domain"/>
    <property type="match status" value="1"/>
</dbReference>
<dbReference type="InterPro" id="IPR036390">
    <property type="entry name" value="WH_DNA-bd_sf"/>
</dbReference>
<gene>
    <name evidence="5" type="ORF">SAMN04488005_0431</name>
</gene>
<name>A0A1I6FTG4_9RHOB</name>
<dbReference type="STRING" id="390270.SAMN04488005_0431"/>
<dbReference type="PANTHER" id="PTHR43537:SF5">
    <property type="entry name" value="UXU OPERON TRANSCRIPTIONAL REGULATOR"/>
    <property type="match status" value="1"/>
</dbReference>
<dbReference type="InterPro" id="IPR036388">
    <property type="entry name" value="WH-like_DNA-bd_sf"/>
</dbReference>
<dbReference type="OrthoDB" id="9028214at2"/>
<sequence length="225" mass="25251">MTETTAKTLSSTQRAVHELRGLIFRGELPAGSDHLEAELAQRFGMSRTPVREAALILESQGLVELRPRKGVRVLPVSSDDMREIYDVLTELESLAAGQAAQQSYAAKDLQQLEAAINDMDRAIASDDLEAWADADDRFHTELVRLGNNSRIETIVAMMRDQVRRARALTLFMRPLPTQSNEDHRLVFEAIKNGDPAAAHDIHKIHRQKAKTMLLALLEKHRLTLI</sequence>
<reference evidence="6" key="1">
    <citation type="submission" date="2016-10" db="EMBL/GenBank/DDBJ databases">
        <authorList>
            <person name="Varghese N."/>
            <person name="Submissions S."/>
        </authorList>
    </citation>
    <scope>NUCLEOTIDE SEQUENCE [LARGE SCALE GENOMIC DNA]</scope>
    <source>
        <strain evidence="6">DSM 26879</strain>
    </source>
</reference>
<dbReference type="Pfam" id="PF00392">
    <property type="entry name" value="GntR"/>
    <property type="match status" value="1"/>
</dbReference>
<dbReference type="SMART" id="SM00895">
    <property type="entry name" value="FCD"/>
    <property type="match status" value="1"/>
</dbReference>
<keyword evidence="3" id="KW-0804">Transcription</keyword>
<dbReference type="PROSITE" id="PS50949">
    <property type="entry name" value="HTH_GNTR"/>
    <property type="match status" value="1"/>
</dbReference>
<keyword evidence="6" id="KW-1185">Reference proteome</keyword>
<evidence type="ECO:0000259" key="4">
    <source>
        <dbReference type="PROSITE" id="PS50949"/>
    </source>
</evidence>
<dbReference type="Gene3D" id="1.20.120.530">
    <property type="entry name" value="GntR ligand-binding domain-like"/>
    <property type="match status" value="1"/>
</dbReference>
<evidence type="ECO:0000256" key="2">
    <source>
        <dbReference type="ARBA" id="ARBA00023125"/>
    </source>
</evidence>
<evidence type="ECO:0000313" key="6">
    <source>
        <dbReference type="Proteomes" id="UP000199478"/>
    </source>
</evidence>